<evidence type="ECO:0000313" key="1">
    <source>
        <dbReference type="EMBL" id="GFH07842.1"/>
    </source>
</evidence>
<dbReference type="AlphaFoldDB" id="A0A699YXT0"/>
<feature type="non-terminal residue" evidence="1">
    <location>
        <position position="181"/>
    </location>
</feature>
<proteinExistence type="predicted"/>
<gene>
    <name evidence="1" type="ORF">HaLaN_02703</name>
</gene>
<dbReference type="Proteomes" id="UP000485058">
    <property type="component" value="Unassembled WGS sequence"/>
</dbReference>
<comment type="caution">
    <text evidence="1">The sequence shown here is derived from an EMBL/GenBank/DDBJ whole genome shotgun (WGS) entry which is preliminary data.</text>
</comment>
<protein>
    <submittedName>
        <fullName evidence="1">Uncharacterized protein</fullName>
    </submittedName>
</protein>
<reference evidence="1 2" key="1">
    <citation type="submission" date="2020-02" db="EMBL/GenBank/DDBJ databases">
        <title>Draft genome sequence of Haematococcus lacustris strain NIES-144.</title>
        <authorList>
            <person name="Morimoto D."/>
            <person name="Nakagawa S."/>
            <person name="Yoshida T."/>
            <person name="Sawayama S."/>
        </authorList>
    </citation>
    <scope>NUCLEOTIDE SEQUENCE [LARGE SCALE GENOMIC DNA]</scope>
    <source>
        <strain evidence="1 2">NIES-144</strain>
    </source>
</reference>
<sequence>MAPALRWSYMAAALEPHGFSGGAMWLQRWSYMAAAQNSAGCSAGAIKLQRWSHIVSAVELVISALELHGCSAGVMRLQRWSYMAAALEPQNFSGGAMWLQRWSHMSAALNAETTWLQRWSHIAEALEPCSCSAGVKRGVSNQELGAQPSYVVTLWLWWQSPRLFLSRHVLNIPVKWWCIMQ</sequence>
<dbReference type="EMBL" id="BLLF01000119">
    <property type="protein sequence ID" value="GFH07842.1"/>
    <property type="molecule type" value="Genomic_DNA"/>
</dbReference>
<keyword evidence="2" id="KW-1185">Reference proteome</keyword>
<accession>A0A699YXT0</accession>
<organism evidence="1 2">
    <name type="scientific">Haematococcus lacustris</name>
    <name type="common">Green alga</name>
    <name type="synonym">Haematococcus pluvialis</name>
    <dbReference type="NCBI Taxonomy" id="44745"/>
    <lineage>
        <taxon>Eukaryota</taxon>
        <taxon>Viridiplantae</taxon>
        <taxon>Chlorophyta</taxon>
        <taxon>core chlorophytes</taxon>
        <taxon>Chlorophyceae</taxon>
        <taxon>CS clade</taxon>
        <taxon>Chlamydomonadales</taxon>
        <taxon>Haematococcaceae</taxon>
        <taxon>Haematococcus</taxon>
    </lineage>
</organism>
<name>A0A699YXT0_HAELA</name>
<evidence type="ECO:0000313" key="2">
    <source>
        <dbReference type="Proteomes" id="UP000485058"/>
    </source>
</evidence>